<name>A0A2T4JYB9_9RHOB</name>
<dbReference type="EMBL" id="PZKG01000013">
    <property type="protein sequence ID" value="PTE22895.1"/>
    <property type="molecule type" value="Genomic_DNA"/>
</dbReference>
<evidence type="ECO:0000256" key="5">
    <source>
        <dbReference type="ARBA" id="ARBA00023163"/>
    </source>
</evidence>
<evidence type="ECO:0000313" key="11">
    <source>
        <dbReference type="Proteomes" id="UP000241010"/>
    </source>
</evidence>
<keyword evidence="3 7" id="KW-0805">Transcription regulation</keyword>
<evidence type="ECO:0000256" key="7">
    <source>
        <dbReference type="HAMAP-Rule" id="MF_00768"/>
    </source>
</evidence>
<dbReference type="AlphaFoldDB" id="A0A2T4JYB9"/>
<dbReference type="Pfam" id="PF00440">
    <property type="entry name" value="TetR_N"/>
    <property type="match status" value="1"/>
</dbReference>
<sequence length="194" mass="20957">MPKLGMEPIRKAALVKATIVEIGRTGSLDVTVSQIAKRAGMSSALAHHYFGGKEAMFLAAMRHVLSLYGAEVRGALLSAEGPEARLVAILRASFSPTNFRREVVGAWLNFYVLAQTVPEARRLLAIYQRRLRSNLLICLRPLVGREADALADGLGAMIDGVYLREVLKAGPPDGAAAVSMLLAYLDAELKGNRQ</sequence>
<evidence type="ECO:0000256" key="6">
    <source>
        <dbReference type="ARBA" id="ARBA00024936"/>
    </source>
</evidence>
<dbReference type="HAMAP" id="MF_00768">
    <property type="entry name" value="HTH_type_BetI"/>
    <property type="match status" value="1"/>
</dbReference>
<dbReference type="GO" id="GO:0003677">
    <property type="term" value="F:DNA binding"/>
    <property type="evidence" value="ECO:0007669"/>
    <property type="project" value="UniProtKB-UniRule"/>
</dbReference>
<comment type="function">
    <text evidence="7">Repressor involved in choline regulation of the bet genes.</text>
</comment>
<keyword evidence="4 7" id="KW-0238">DNA-binding</keyword>
<dbReference type="InterPro" id="IPR001647">
    <property type="entry name" value="HTH_TetR"/>
</dbReference>
<dbReference type="Gene3D" id="1.10.357.10">
    <property type="entry name" value="Tetracycline Repressor, domain 2"/>
    <property type="match status" value="1"/>
</dbReference>
<dbReference type="InterPro" id="IPR039538">
    <property type="entry name" value="BetI_C"/>
</dbReference>
<dbReference type="SUPFAM" id="SSF48498">
    <property type="entry name" value="Tetracyclin repressor-like, C-terminal domain"/>
    <property type="match status" value="1"/>
</dbReference>
<protein>
    <recommendedName>
        <fullName evidence="7">HTH-type transcriptional regulator BetI</fullName>
    </recommendedName>
</protein>
<keyword evidence="2 7" id="KW-0678">Repressor</keyword>
<comment type="function">
    <text evidence="6">Repressor involved in the biosynthesis of the osmoprotectant glycine betaine. It represses transcription of the choline transporter BetT and the genes of BetAB involved in the synthesis of glycine betaine.</text>
</comment>
<dbReference type="OrthoDB" id="7618612at2"/>
<gene>
    <name evidence="7 10" type="primary">betI</name>
    <name evidence="10" type="ORF">C5F48_04870</name>
</gene>
<comment type="pathway">
    <text evidence="1 7">Amine and polyamine biosynthesis; betaine biosynthesis via choline pathway [regulation].</text>
</comment>
<accession>A0A2T4JYB9</accession>
<evidence type="ECO:0000256" key="4">
    <source>
        <dbReference type="ARBA" id="ARBA00023125"/>
    </source>
</evidence>
<evidence type="ECO:0000313" key="10">
    <source>
        <dbReference type="EMBL" id="PTE22895.1"/>
    </source>
</evidence>
<dbReference type="UniPathway" id="UPA00529"/>
<dbReference type="Pfam" id="PF13977">
    <property type="entry name" value="TetR_C_6"/>
    <property type="match status" value="1"/>
</dbReference>
<feature type="domain" description="HTH tetR-type" evidence="9">
    <location>
        <begin position="8"/>
        <end position="68"/>
    </location>
</feature>
<organism evidence="10 11">
    <name type="scientific">Cereibacter changlensis JA139</name>
    <dbReference type="NCBI Taxonomy" id="1188249"/>
    <lineage>
        <taxon>Bacteria</taxon>
        <taxon>Pseudomonadati</taxon>
        <taxon>Pseudomonadota</taxon>
        <taxon>Alphaproteobacteria</taxon>
        <taxon>Rhodobacterales</taxon>
        <taxon>Paracoccaceae</taxon>
        <taxon>Cereibacter</taxon>
    </lineage>
</organism>
<keyword evidence="11" id="KW-1185">Reference proteome</keyword>
<evidence type="ECO:0000256" key="1">
    <source>
        <dbReference type="ARBA" id="ARBA00004719"/>
    </source>
</evidence>
<reference evidence="10 11" key="1">
    <citation type="submission" date="2018-03" db="EMBL/GenBank/DDBJ databases">
        <title>Cereibacter changlensis.</title>
        <authorList>
            <person name="Meyer T.E."/>
            <person name="Miller S."/>
            <person name="Lodha T."/>
            <person name="Gandham S."/>
            <person name="Chintalapati S."/>
            <person name="Chintalapati V.R."/>
        </authorList>
    </citation>
    <scope>NUCLEOTIDE SEQUENCE [LARGE SCALE GENOMIC DNA]</scope>
    <source>
        <strain evidence="10 11">JA139</strain>
    </source>
</reference>
<dbReference type="GO" id="GO:0003700">
    <property type="term" value="F:DNA-binding transcription factor activity"/>
    <property type="evidence" value="ECO:0007669"/>
    <property type="project" value="UniProtKB-UniRule"/>
</dbReference>
<dbReference type="RefSeq" id="WP_107662786.1">
    <property type="nucleotide sequence ID" value="NZ_PZKG01000013.1"/>
</dbReference>
<dbReference type="GO" id="GO:0045892">
    <property type="term" value="P:negative regulation of DNA-templated transcription"/>
    <property type="evidence" value="ECO:0007669"/>
    <property type="project" value="UniProtKB-UniRule"/>
</dbReference>
<comment type="caution">
    <text evidence="10">The sequence shown here is derived from an EMBL/GenBank/DDBJ whole genome shotgun (WGS) entry which is preliminary data.</text>
</comment>
<proteinExistence type="inferred from homology"/>
<dbReference type="InterPro" id="IPR009057">
    <property type="entry name" value="Homeodomain-like_sf"/>
</dbReference>
<dbReference type="InterPro" id="IPR017757">
    <property type="entry name" value="Tscrpt_rep_BetI"/>
</dbReference>
<dbReference type="GO" id="GO:0019285">
    <property type="term" value="P:glycine betaine biosynthetic process from choline"/>
    <property type="evidence" value="ECO:0007669"/>
    <property type="project" value="UniProtKB-UniRule"/>
</dbReference>
<evidence type="ECO:0000256" key="8">
    <source>
        <dbReference type="PROSITE-ProRule" id="PRU00335"/>
    </source>
</evidence>
<dbReference type="PROSITE" id="PS50977">
    <property type="entry name" value="HTH_TETR_2"/>
    <property type="match status" value="1"/>
</dbReference>
<dbReference type="NCBIfam" id="TIGR03384">
    <property type="entry name" value="betaine_BetI"/>
    <property type="match status" value="1"/>
</dbReference>
<evidence type="ECO:0000256" key="3">
    <source>
        <dbReference type="ARBA" id="ARBA00023015"/>
    </source>
</evidence>
<dbReference type="InterPro" id="IPR036271">
    <property type="entry name" value="Tet_transcr_reg_TetR-rel_C_sf"/>
</dbReference>
<dbReference type="NCBIfam" id="NF001978">
    <property type="entry name" value="PRK00767.1"/>
    <property type="match status" value="1"/>
</dbReference>
<evidence type="ECO:0000259" key="9">
    <source>
        <dbReference type="PROSITE" id="PS50977"/>
    </source>
</evidence>
<keyword evidence="5 7" id="KW-0804">Transcription</keyword>
<dbReference type="SUPFAM" id="SSF46689">
    <property type="entry name" value="Homeodomain-like"/>
    <property type="match status" value="1"/>
</dbReference>
<feature type="DNA-binding region" description="H-T-H motif" evidence="7 8">
    <location>
        <begin position="31"/>
        <end position="50"/>
    </location>
</feature>
<dbReference type="Proteomes" id="UP000241010">
    <property type="component" value="Unassembled WGS sequence"/>
</dbReference>
<evidence type="ECO:0000256" key="2">
    <source>
        <dbReference type="ARBA" id="ARBA00022491"/>
    </source>
</evidence>